<name>A0ABT7V4W1_9ACTN</name>
<reference evidence="1" key="1">
    <citation type="submission" date="2023-06" db="EMBL/GenBank/DDBJ databases">
        <title>Identification and characterization of horizontal gene transfer across gut microbiota members of farm animals based on homology search.</title>
        <authorList>
            <person name="Schwarzerova J."/>
            <person name="Nykrynova M."/>
            <person name="Jureckova K."/>
            <person name="Cejkova D."/>
            <person name="Rychlik I."/>
        </authorList>
    </citation>
    <scope>NUCLEOTIDE SEQUENCE</scope>
    <source>
        <strain evidence="1">153_Feed</strain>
    </source>
</reference>
<dbReference type="RefSeq" id="WP_289511715.1">
    <property type="nucleotide sequence ID" value="NZ_JAUDEA010000013.1"/>
</dbReference>
<evidence type="ECO:0008006" key="3">
    <source>
        <dbReference type="Google" id="ProtNLM"/>
    </source>
</evidence>
<comment type="caution">
    <text evidence="1">The sequence shown here is derived from an EMBL/GenBank/DDBJ whole genome shotgun (WGS) entry which is preliminary data.</text>
</comment>
<accession>A0ABT7V4W1</accession>
<reference evidence="1" key="2">
    <citation type="submission" date="2023-06" db="EMBL/GenBank/DDBJ databases">
        <authorList>
            <person name="Zeman M."/>
            <person name="Kubasova T."/>
            <person name="Jahodarova E."/>
            <person name="Nykrynova M."/>
            <person name="Rychlik I."/>
        </authorList>
    </citation>
    <scope>NUCLEOTIDE SEQUENCE</scope>
    <source>
        <strain evidence="1">153_Feed</strain>
    </source>
</reference>
<proteinExistence type="predicted"/>
<sequence length="350" mass="38900">MRLILEDPQRCDAYVPSLAPNEDELAALLVSIDPLAQLTRPIEVLVSDRGTRRRSKLVKTRFVAEPLPSHSAIPVVPGVLCVAPEHLAVQLAPQLTELELIVLLSELLGTYAIAPGLEEGMYQRSRPITTRESMAAHLGALRLRAGTAGVRGALRHACVGSGSPRETKLSLRLGLKPARGGYGLDVLSMNEPLEVGRIHNRMRAGVRKPDILLRAPAQAMRNGRPLLGAAVEYDGKDHASEEAHARDAERHNELTAIGLVEYIVTKRQYRDLAYMDGLVDLIRRDLGTPAKRLTRAEATRLRRLRQRLYEELERIDGVRWNGRERRRAGQDGSRRDDGRDIVPVEAYCLD</sequence>
<protein>
    <recommendedName>
        <fullName evidence="3">DUF559 domain-containing protein</fullName>
    </recommendedName>
</protein>
<gene>
    <name evidence="1" type="ORF">QUW25_08185</name>
</gene>
<dbReference type="Proteomes" id="UP001529256">
    <property type="component" value="Unassembled WGS sequence"/>
</dbReference>
<evidence type="ECO:0000313" key="2">
    <source>
        <dbReference type="Proteomes" id="UP001529256"/>
    </source>
</evidence>
<organism evidence="1 2">
    <name type="scientific">Thermophilibacter provencensis</name>
    <dbReference type="NCBI Taxonomy" id="1852386"/>
    <lineage>
        <taxon>Bacteria</taxon>
        <taxon>Bacillati</taxon>
        <taxon>Actinomycetota</taxon>
        <taxon>Coriobacteriia</taxon>
        <taxon>Coriobacteriales</taxon>
        <taxon>Atopobiaceae</taxon>
        <taxon>Thermophilibacter</taxon>
    </lineage>
</organism>
<keyword evidence="2" id="KW-1185">Reference proteome</keyword>
<evidence type="ECO:0000313" key="1">
    <source>
        <dbReference type="EMBL" id="MDM8271638.1"/>
    </source>
</evidence>
<dbReference type="EMBL" id="JAUDEA010000013">
    <property type="protein sequence ID" value="MDM8271638.1"/>
    <property type="molecule type" value="Genomic_DNA"/>
</dbReference>